<keyword evidence="5 9" id="KW-0067">ATP-binding</keyword>
<evidence type="ECO:0000313" key="12">
    <source>
        <dbReference type="Ensembl" id="ENSLCAP00010042647.1"/>
    </source>
</evidence>
<evidence type="ECO:0000259" key="10">
    <source>
        <dbReference type="Pfam" id="PF00501"/>
    </source>
</evidence>
<evidence type="ECO:0000256" key="5">
    <source>
        <dbReference type="ARBA" id="ARBA00022840"/>
    </source>
</evidence>
<evidence type="ECO:0000259" key="11">
    <source>
        <dbReference type="Pfam" id="PF13193"/>
    </source>
</evidence>
<gene>
    <name evidence="12" type="primary">ACSS2</name>
</gene>
<dbReference type="GO" id="GO:0050218">
    <property type="term" value="F:propionate-CoA ligase activity"/>
    <property type="evidence" value="ECO:0007669"/>
    <property type="project" value="UniProtKB-EC"/>
</dbReference>
<dbReference type="InterPro" id="IPR025110">
    <property type="entry name" value="AMP-bd_C"/>
</dbReference>
<comment type="catalytic activity">
    <reaction evidence="1">
        <text>acetate + ATP + CoA = acetyl-CoA + AMP + diphosphate</text>
        <dbReference type="Rhea" id="RHEA:23176"/>
        <dbReference type="ChEBI" id="CHEBI:30089"/>
        <dbReference type="ChEBI" id="CHEBI:30616"/>
        <dbReference type="ChEBI" id="CHEBI:33019"/>
        <dbReference type="ChEBI" id="CHEBI:57287"/>
        <dbReference type="ChEBI" id="CHEBI:57288"/>
        <dbReference type="ChEBI" id="CHEBI:456215"/>
        <dbReference type="EC" id="6.2.1.1"/>
    </reaction>
    <physiologicalReaction direction="left-to-right" evidence="1">
        <dbReference type="Rhea" id="RHEA:23177"/>
    </physiologicalReaction>
</comment>
<keyword evidence="6" id="KW-0443">Lipid metabolism</keyword>
<keyword evidence="13" id="KW-1185">Reference proteome</keyword>
<dbReference type="InterPro" id="IPR045851">
    <property type="entry name" value="AMP-bd_C_sf"/>
</dbReference>
<dbReference type="InterPro" id="IPR011904">
    <property type="entry name" value="Ac_CoA_lig"/>
</dbReference>
<dbReference type="EC" id="6.2.1.1" evidence="9"/>
<dbReference type="AlphaFoldDB" id="A0A4W6EX66"/>
<dbReference type="PROSITE" id="PS00455">
    <property type="entry name" value="AMP_BINDING"/>
    <property type="match status" value="1"/>
</dbReference>
<evidence type="ECO:0000256" key="6">
    <source>
        <dbReference type="ARBA" id="ARBA00023098"/>
    </source>
</evidence>
<dbReference type="InterPro" id="IPR042099">
    <property type="entry name" value="ANL_N_sf"/>
</dbReference>
<dbReference type="NCBIfam" id="NF001208">
    <property type="entry name" value="PRK00174.1"/>
    <property type="match status" value="1"/>
</dbReference>
<dbReference type="GO" id="GO:0005524">
    <property type="term" value="F:ATP binding"/>
    <property type="evidence" value="ECO:0007669"/>
    <property type="project" value="UniProtKB-UniRule"/>
</dbReference>
<dbReference type="GO" id="GO:0019427">
    <property type="term" value="P:acetyl-CoA biosynthetic process from acetate"/>
    <property type="evidence" value="ECO:0007669"/>
    <property type="project" value="InterPro"/>
</dbReference>
<comment type="catalytic activity">
    <reaction evidence="7">
        <text>propanoate + ATP + CoA = propanoyl-CoA + AMP + diphosphate</text>
        <dbReference type="Rhea" id="RHEA:20373"/>
        <dbReference type="ChEBI" id="CHEBI:17272"/>
        <dbReference type="ChEBI" id="CHEBI:30616"/>
        <dbReference type="ChEBI" id="CHEBI:33019"/>
        <dbReference type="ChEBI" id="CHEBI:57287"/>
        <dbReference type="ChEBI" id="CHEBI:57392"/>
        <dbReference type="ChEBI" id="CHEBI:456215"/>
        <dbReference type="EC" id="6.2.1.17"/>
    </reaction>
    <physiologicalReaction direction="left-to-right" evidence="7">
        <dbReference type="Rhea" id="RHEA:20374"/>
    </physiologicalReaction>
</comment>
<evidence type="ECO:0000313" key="13">
    <source>
        <dbReference type="Proteomes" id="UP000314980"/>
    </source>
</evidence>
<evidence type="ECO:0000256" key="1">
    <source>
        <dbReference type="ARBA" id="ARBA00001884"/>
    </source>
</evidence>
<evidence type="ECO:0000256" key="3">
    <source>
        <dbReference type="ARBA" id="ARBA00022598"/>
    </source>
</evidence>
<evidence type="ECO:0000256" key="4">
    <source>
        <dbReference type="ARBA" id="ARBA00022741"/>
    </source>
</evidence>
<dbReference type="InterPro" id="IPR000873">
    <property type="entry name" value="AMP-dep_synth/lig_dom"/>
</dbReference>
<comment type="subunit">
    <text evidence="8">Monomer. Interacts with TFEB. AMPK-mediated phosphorylated form at Ser-659 interacts with KPNA1; this interaction results in nuclear translocation of ACSS2. Interacts with the 'Thr-172' phosphorylated form of PRKAA2. Interacts with CREBBP.</text>
</comment>
<sequence>MSLPLFESILKITVSCSLCCVSCWFLLQNWDTVSDPPSRTVMLRDKRDDAHLRARLYLIIWRAWISQGLWTRGTLDSCLIQAGAQCVKVCFKSGGKKEILDDNLNHVDVCFFILQMLMSENKMMFVHVYFREGNEPGDELTVTYRELLQRVCQFANVLKSQGVKKGDRVSIYMPMVVELVVAMLACARIGAVHSIVFAGFSAESLCERIMDSQCSLLITAGQFHLRKINLPRRSPQEHWEGAVPWNPEVDLCWHALVRGASDECEPEWCGSEDPLFILYTSGSTGKPKVGILHTVSGYMLYTAATFKLVFDYQLDDVYWCTADIGWITGHSYITYGPLANGATSVLFEGLPTYPDVSRMWEIVDKYHVTKFYTAPTAIRLLMKYGSEPVQKYKRESLKVLGTVGEPINPEAWQWYYNVVGERRCPIVDTFWQTETGGHVLTPLPAATPMKPGSATFPFFGVVPAILNESGEELEGPSEGYLVFKQPWPGVMRTVYGNHQRFETTYFKKFPGYYVTGDGCRRDKDGYYWITGRIDDMLNVSGHLLSTAEVESALVEHEAVAEAAVVGRPHPVKGESLYCFVTLADGVTYNRTLEAELKKQVREKIGAIATPDYIQNAPALPKTRSGKIMRRVLRKIACDERDLGDISTLADSSVVEQLFQNRCCTAV</sequence>
<dbReference type="FunFam" id="3.30.300.30:FF:000004">
    <property type="entry name" value="Acetyl-coenzyme A synthetase"/>
    <property type="match status" value="1"/>
</dbReference>
<keyword evidence="3 9" id="KW-0436">Ligase</keyword>
<name>A0A4W6EX66_LATCA</name>
<feature type="domain" description="AMP-dependent synthetase/ligase" evidence="10">
    <location>
        <begin position="138"/>
        <end position="493"/>
    </location>
</feature>
<dbReference type="Ensembl" id="ENSLCAT00010043699.1">
    <property type="protein sequence ID" value="ENSLCAP00010042647.1"/>
    <property type="gene ID" value="ENSLCAG00010019587.1"/>
</dbReference>
<dbReference type="GeneTree" id="ENSGT00940000156358"/>
<dbReference type="GO" id="GO:0005737">
    <property type="term" value="C:cytoplasm"/>
    <property type="evidence" value="ECO:0007669"/>
    <property type="project" value="TreeGrafter"/>
</dbReference>
<dbReference type="GO" id="GO:0003987">
    <property type="term" value="F:acetate-CoA ligase activity"/>
    <property type="evidence" value="ECO:0007669"/>
    <property type="project" value="UniProtKB-UniRule"/>
</dbReference>
<dbReference type="CDD" id="cd05966">
    <property type="entry name" value="ACS"/>
    <property type="match status" value="1"/>
</dbReference>
<keyword evidence="4 9" id="KW-0547">Nucleotide-binding</keyword>
<accession>A0A4W6EX66</accession>
<dbReference type="Gene3D" id="3.40.50.12780">
    <property type="entry name" value="N-terminal domain of ligase-like"/>
    <property type="match status" value="1"/>
</dbReference>
<evidence type="ECO:0000256" key="2">
    <source>
        <dbReference type="ARBA" id="ARBA00006432"/>
    </source>
</evidence>
<dbReference type="Pfam" id="PF00501">
    <property type="entry name" value="AMP-binding"/>
    <property type="match status" value="1"/>
</dbReference>
<dbReference type="Proteomes" id="UP000314980">
    <property type="component" value="Unassembled WGS sequence"/>
</dbReference>
<protein>
    <recommendedName>
        <fullName evidence="9">Acetyl-coenzyme A synthetase</fullName>
        <ecNumber evidence="9">6.2.1.1</ecNumber>
    </recommendedName>
</protein>
<evidence type="ECO:0000256" key="7">
    <source>
        <dbReference type="ARBA" id="ARBA00049004"/>
    </source>
</evidence>
<feature type="domain" description="AMP-binding enzyme C-terminal" evidence="11">
    <location>
        <begin position="548"/>
        <end position="626"/>
    </location>
</feature>
<dbReference type="Pfam" id="PF13193">
    <property type="entry name" value="AMP-binding_C"/>
    <property type="match status" value="1"/>
</dbReference>
<comment type="similarity">
    <text evidence="2 9">Belongs to the ATP-dependent AMP-binding enzyme family.</text>
</comment>
<organism evidence="12 13">
    <name type="scientific">Lates calcarifer</name>
    <name type="common">Barramundi</name>
    <name type="synonym">Holocentrus calcarifer</name>
    <dbReference type="NCBI Taxonomy" id="8187"/>
    <lineage>
        <taxon>Eukaryota</taxon>
        <taxon>Metazoa</taxon>
        <taxon>Chordata</taxon>
        <taxon>Craniata</taxon>
        <taxon>Vertebrata</taxon>
        <taxon>Euteleostomi</taxon>
        <taxon>Actinopterygii</taxon>
        <taxon>Neopterygii</taxon>
        <taxon>Teleostei</taxon>
        <taxon>Neoteleostei</taxon>
        <taxon>Acanthomorphata</taxon>
        <taxon>Carangaria</taxon>
        <taxon>Carangaria incertae sedis</taxon>
        <taxon>Centropomidae</taxon>
        <taxon>Lates</taxon>
    </lineage>
</organism>
<dbReference type="InterPro" id="IPR020845">
    <property type="entry name" value="AMP-binding_CS"/>
</dbReference>
<dbReference type="GO" id="GO:0016208">
    <property type="term" value="F:AMP binding"/>
    <property type="evidence" value="ECO:0007669"/>
    <property type="project" value="InterPro"/>
</dbReference>
<dbReference type="FunFam" id="3.40.50.12780:FF:000001">
    <property type="entry name" value="Acetyl-coenzyme A synthetase"/>
    <property type="match status" value="1"/>
</dbReference>
<dbReference type="PANTHER" id="PTHR24095:SF126">
    <property type="entry name" value="ACETYL-COENZYME A SYNTHETASE, CYTOPLASMIC"/>
    <property type="match status" value="1"/>
</dbReference>
<proteinExistence type="inferred from homology"/>
<dbReference type="PANTHER" id="PTHR24095">
    <property type="entry name" value="ACETYL-COENZYME A SYNTHETASE"/>
    <property type="match status" value="1"/>
</dbReference>
<dbReference type="GO" id="GO:0006629">
    <property type="term" value="P:lipid metabolic process"/>
    <property type="evidence" value="ECO:0007669"/>
    <property type="project" value="UniProtKB-KW"/>
</dbReference>
<dbReference type="Gene3D" id="3.30.300.30">
    <property type="match status" value="1"/>
</dbReference>
<evidence type="ECO:0000256" key="8">
    <source>
        <dbReference type="ARBA" id="ARBA00062877"/>
    </source>
</evidence>
<dbReference type="NCBIfam" id="TIGR02188">
    <property type="entry name" value="Ac_CoA_lig_AcsA"/>
    <property type="match status" value="1"/>
</dbReference>
<reference evidence="13" key="1">
    <citation type="submission" date="2015-09" db="EMBL/GenBank/DDBJ databases">
        <authorList>
            <person name="Sai Rama Sridatta P."/>
        </authorList>
    </citation>
    <scope>NUCLEOTIDE SEQUENCE [LARGE SCALE GENOMIC DNA]</scope>
</reference>
<reference evidence="12" key="3">
    <citation type="submission" date="2025-09" db="UniProtKB">
        <authorList>
            <consortium name="Ensembl"/>
        </authorList>
    </citation>
    <scope>IDENTIFICATION</scope>
</reference>
<reference evidence="12" key="2">
    <citation type="submission" date="2025-08" db="UniProtKB">
        <authorList>
            <consortium name="Ensembl"/>
        </authorList>
    </citation>
    <scope>IDENTIFICATION</scope>
</reference>
<dbReference type="SUPFAM" id="SSF56801">
    <property type="entry name" value="Acetyl-CoA synthetase-like"/>
    <property type="match status" value="1"/>
</dbReference>
<evidence type="ECO:0000256" key="9">
    <source>
        <dbReference type="RuleBase" id="RU361147"/>
    </source>
</evidence>